<reference evidence="1 2" key="1">
    <citation type="submission" date="2020-04" db="EMBL/GenBank/DDBJ databases">
        <title>MicrobeNet Type strains.</title>
        <authorList>
            <person name="Nicholson A.C."/>
        </authorList>
    </citation>
    <scope>NUCLEOTIDE SEQUENCE [LARGE SCALE GENOMIC DNA]</scope>
    <source>
        <strain evidence="1 2">JCM 12354</strain>
    </source>
</reference>
<proteinExistence type="predicted"/>
<name>A0A846Y2Q0_9NOCA</name>
<protein>
    <submittedName>
        <fullName evidence="1">Uncharacterized protein</fullName>
    </submittedName>
</protein>
<comment type="caution">
    <text evidence="1">The sequence shown here is derived from an EMBL/GenBank/DDBJ whole genome shotgun (WGS) entry which is preliminary data.</text>
</comment>
<keyword evidence="2" id="KW-1185">Reference proteome</keyword>
<accession>A0A846Y2Q0</accession>
<dbReference type="AlphaFoldDB" id="A0A846Y2Q0"/>
<evidence type="ECO:0000313" key="1">
    <source>
        <dbReference type="EMBL" id="NKY52240.1"/>
    </source>
</evidence>
<organism evidence="1 2">
    <name type="scientific">Nocardia vermiculata</name>
    <dbReference type="NCBI Taxonomy" id="257274"/>
    <lineage>
        <taxon>Bacteria</taxon>
        <taxon>Bacillati</taxon>
        <taxon>Actinomycetota</taxon>
        <taxon>Actinomycetes</taxon>
        <taxon>Mycobacteriales</taxon>
        <taxon>Nocardiaceae</taxon>
        <taxon>Nocardia</taxon>
    </lineage>
</organism>
<dbReference type="RefSeq" id="WP_157102974.1">
    <property type="nucleotide sequence ID" value="NZ_JAAXOP010000010.1"/>
</dbReference>
<evidence type="ECO:0000313" key="2">
    <source>
        <dbReference type="Proteomes" id="UP000565711"/>
    </source>
</evidence>
<gene>
    <name evidence="1" type="ORF">HGA08_18660</name>
</gene>
<dbReference type="EMBL" id="JAAXOP010000010">
    <property type="protein sequence ID" value="NKY52240.1"/>
    <property type="molecule type" value="Genomic_DNA"/>
</dbReference>
<sequence>MTEQIAVSPPGELVDFVNAEVKTQHHIDRAAVFAAALEQFRDRVIEDSIVAGYGAVPDSEDEDLDEFLSLARVSTWGESKDNRT</sequence>
<dbReference type="Proteomes" id="UP000565711">
    <property type="component" value="Unassembled WGS sequence"/>
</dbReference>